<evidence type="ECO:0000259" key="2">
    <source>
        <dbReference type="PROSITE" id="PS50206"/>
    </source>
</evidence>
<dbReference type="SUPFAM" id="SSF52821">
    <property type="entry name" value="Rhodanese/Cell cycle control phosphatase"/>
    <property type="match status" value="1"/>
</dbReference>
<dbReference type="InterPro" id="IPR036873">
    <property type="entry name" value="Rhodanese-like_dom_sf"/>
</dbReference>
<dbReference type="PROSITE" id="PS00380">
    <property type="entry name" value="RHODANESE_1"/>
    <property type="match status" value="1"/>
</dbReference>
<dbReference type="Proteomes" id="UP000064243">
    <property type="component" value="Unassembled WGS sequence"/>
</dbReference>
<dbReference type="SMART" id="SM00450">
    <property type="entry name" value="RHOD"/>
    <property type="match status" value="1"/>
</dbReference>
<sequence length="151" mass="16446">MNKLLLALFASLALLAGPAQAEENPAVVDALSGYMDFAEYSSSLIWPEQIPADDWKKVFIVDARDAAQYAKEHIPGAVNIDWRQAVVRRAELPKDRMVVMYCNSGSLSAQAVFALRLLGYDNVKVLQDGIEGWKAKGGFDAHARASSPAGH</sequence>
<organism evidence="3 4">
    <name type="scientific">Thiobacillus denitrificans</name>
    <dbReference type="NCBI Taxonomy" id="36861"/>
    <lineage>
        <taxon>Bacteria</taxon>
        <taxon>Pseudomonadati</taxon>
        <taxon>Pseudomonadota</taxon>
        <taxon>Betaproteobacteria</taxon>
        <taxon>Nitrosomonadales</taxon>
        <taxon>Thiobacillaceae</taxon>
        <taxon>Thiobacillus</taxon>
    </lineage>
</organism>
<dbReference type="InterPro" id="IPR001763">
    <property type="entry name" value="Rhodanese-like_dom"/>
</dbReference>
<name>A0A106BF15_THIDE</name>
<dbReference type="InterPro" id="IPR001307">
    <property type="entry name" value="Thiosulphate_STrfase_CS"/>
</dbReference>
<dbReference type="EMBL" id="LDUG01000061">
    <property type="protein sequence ID" value="KVW91329.1"/>
    <property type="molecule type" value="Genomic_DNA"/>
</dbReference>
<dbReference type="PANTHER" id="PTHR43031">
    <property type="entry name" value="FAD-DEPENDENT OXIDOREDUCTASE"/>
    <property type="match status" value="1"/>
</dbReference>
<keyword evidence="1" id="KW-0732">Signal</keyword>
<dbReference type="AlphaFoldDB" id="A0A106BF15"/>
<feature type="signal peptide" evidence="1">
    <location>
        <begin position="1"/>
        <end position="21"/>
    </location>
</feature>
<feature type="domain" description="Rhodanese" evidence="2">
    <location>
        <begin position="54"/>
        <end position="142"/>
    </location>
</feature>
<dbReference type="OrthoDB" id="9781034at2"/>
<evidence type="ECO:0000313" key="3">
    <source>
        <dbReference type="EMBL" id="KVW91329.1"/>
    </source>
</evidence>
<comment type="caution">
    <text evidence="3">The sequence shown here is derived from an EMBL/GenBank/DDBJ whole genome shotgun (WGS) entry which is preliminary data.</text>
</comment>
<evidence type="ECO:0000313" key="4">
    <source>
        <dbReference type="Proteomes" id="UP000064243"/>
    </source>
</evidence>
<reference evidence="3 4" key="1">
    <citation type="journal article" date="2015" name="Appl. Environ. Microbiol.">
        <title>Aerobic and Anaerobic Thiosulfate Oxidation by a Cold-Adapted, Subglacial Chemoautotroph.</title>
        <authorList>
            <person name="Harrold Z.R."/>
            <person name="Skidmore M.L."/>
            <person name="Hamilton T.L."/>
            <person name="Desch L."/>
            <person name="Amada K."/>
            <person name="van Gelder W."/>
            <person name="Glover K."/>
            <person name="Roden E.E."/>
            <person name="Boyd E.S."/>
        </authorList>
    </citation>
    <scope>NUCLEOTIDE SEQUENCE [LARGE SCALE GENOMIC DNA]</scope>
    <source>
        <strain evidence="3 4">RG</strain>
    </source>
</reference>
<dbReference type="Pfam" id="PF00581">
    <property type="entry name" value="Rhodanese"/>
    <property type="match status" value="1"/>
</dbReference>
<dbReference type="PANTHER" id="PTHR43031:SF1">
    <property type="entry name" value="PYRIDINE NUCLEOTIDE-DISULPHIDE OXIDOREDUCTASE"/>
    <property type="match status" value="1"/>
</dbReference>
<proteinExistence type="predicted"/>
<accession>A0A106BF15</accession>
<dbReference type="GO" id="GO:0004792">
    <property type="term" value="F:thiosulfate-cyanide sulfurtransferase activity"/>
    <property type="evidence" value="ECO:0007669"/>
    <property type="project" value="InterPro"/>
</dbReference>
<feature type="chain" id="PRO_5007125608" evidence="1">
    <location>
        <begin position="22"/>
        <end position="151"/>
    </location>
</feature>
<dbReference type="PATRIC" id="fig|36861.3.peg.3193"/>
<keyword evidence="4" id="KW-1185">Reference proteome</keyword>
<evidence type="ECO:0000256" key="1">
    <source>
        <dbReference type="SAM" id="SignalP"/>
    </source>
</evidence>
<dbReference type="PROSITE" id="PS50206">
    <property type="entry name" value="RHODANESE_3"/>
    <property type="match status" value="1"/>
</dbReference>
<dbReference type="Gene3D" id="3.40.250.10">
    <property type="entry name" value="Rhodanese-like domain"/>
    <property type="match status" value="1"/>
</dbReference>
<protein>
    <submittedName>
        <fullName evidence="3">Sulfurtransferase</fullName>
    </submittedName>
</protein>
<dbReference type="CDD" id="cd00158">
    <property type="entry name" value="RHOD"/>
    <property type="match status" value="1"/>
</dbReference>
<dbReference type="InterPro" id="IPR050229">
    <property type="entry name" value="GlpE_sulfurtransferase"/>
</dbReference>
<keyword evidence="3" id="KW-0808">Transferase</keyword>
<gene>
    <name evidence="3" type="ORF">ABW22_16175</name>
</gene>
<dbReference type="RefSeq" id="WP_059759320.1">
    <property type="nucleotide sequence ID" value="NZ_LDUG01000061.1"/>
</dbReference>